<keyword evidence="2" id="KW-1133">Transmembrane helix</keyword>
<dbReference type="AlphaFoldDB" id="A0AAE3FR98"/>
<organism evidence="3 4">
    <name type="scientific">Natranaeroarchaeum aerophilus</name>
    <dbReference type="NCBI Taxonomy" id="2917711"/>
    <lineage>
        <taxon>Archaea</taxon>
        <taxon>Methanobacteriati</taxon>
        <taxon>Methanobacteriota</taxon>
        <taxon>Stenosarchaea group</taxon>
        <taxon>Halobacteria</taxon>
        <taxon>Halobacteriales</taxon>
        <taxon>Natronoarchaeaceae</taxon>
        <taxon>Natranaeroarchaeum</taxon>
    </lineage>
</organism>
<feature type="transmembrane region" description="Helical" evidence="2">
    <location>
        <begin position="24"/>
        <end position="42"/>
    </location>
</feature>
<evidence type="ECO:0000256" key="1">
    <source>
        <dbReference type="SAM" id="MobiDB-lite"/>
    </source>
</evidence>
<dbReference type="EMBL" id="JAKRVY010000002">
    <property type="protein sequence ID" value="MCL9813169.1"/>
    <property type="molecule type" value="Genomic_DNA"/>
</dbReference>
<keyword evidence="2" id="KW-0472">Membrane</keyword>
<protein>
    <submittedName>
        <fullName evidence="3">Uncharacterized protein</fullName>
    </submittedName>
</protein>
<evidence type="ECO:0000313" key="3">
    <source>
        <dbReference type="EMBL" id="MCL9813169.1"/>
    </source>
</evidence>
<gene>
    <name evidence="3" type="ORF">AArcSt11_05820</name>
</gene>
<keyword evidence="2" id="KW-0812">Transmembrane</keyword>
<feature type="transmembrane region" description="Helical" evidence="2">
    <location>
        <begin position="48"/>
        <end position="67"/>
    </location>
</feature>
<dbReference type="Proteomes" id="UP001202674">
    <property type="component" value="Unassembled WGS sequence"/>
</dbReference>
<evidence type="ECO:0000313" key="4">
    <source>
        <dbReference type="Proteomes" id="UP001202674"/>
    </source>
</evidence>
<feature type="region of interest" description="Disordered" evidence="1">
    <location>
        <begin position="75"/>
        <end position="96"/>
    </location>
</feature>
<evidence type="ECO:0000256" key="2">
    <source>
        <dbReference type="SAM" id="Phobius"/>
    </source>
</evidence>
<keyword evidence="4" id="KW-1185">Reference proteome</keyword>
<comment type="caution">
    <text evidence="3">The sequence shown here is derived from an EMBL/GenBank/DDBJ whole genome shotgun (WGS) entry which is preliminary data.</text>
</comment>
<name>A0AAE3FR98_9EURY</name>
<reference evidence="3 4" key="1">
    <citation type="journal article" date="2022" name="Syst. Appl. Microbiol.">
        <title>Natronocalculus amylovorans gen. nov., sp. nov., and Natranaeroarchaeum aerophilus sp. nov., dominant culturable amylolytic natronoarchaea from hypersaline soda lakes in southwestern Siberia.</title>
        <authorList>
            <person name="Sorokin D.Y."/>
            <person name="Elcheninov A.G."/>
            <person name="Khizhniak T.V."/>
            <person name="Koenen M."/>
            <person name="Bale N.J."/>
            <person name="Damste J.S.S."/>
            <person name="Kublanov I.V."/>
        </authorList>
    </citation>
    <scope>NUCLEOTIDE SEQUENCE [LARGE SCALE GENOMIC DNA]</scope>
    <source>
        <strain evidence="3 4">AArc-St1-1</strain>
    </source>
</reference>
<feature type="compositionally biased region" description="Polar residues" evidence="1">
    <location>
        <begin position="84"/>
        <end position="96"/>
    </location>
</feature>
<sequence>MSDGSDSWWAITGNTPGERMRNGWLQILLLAGVVWFGALVVYNVVSVLIDPITATAVLLVGGLFVGFKLKDWLVNPEDNDDQNATEPTTDSESADQ</sequence>
<proteinExistence type="predicted"/>
<accession>A0AAE3FR98</accession>
<dbReference type="RefSeq" id="WP_250595397.1">
    <property type="nucleotide sequence ID" value="NZ_JAKRVY010000002.1"/>
</dbReference>